<keyword evidence="2 5" id="KW-0805">Transcription regulation</keyword>
<dbReference type="InterPro" id="IPR038208">
    <property type="entry name" value="Tscrpt_reg_Crl_sf"/>
</dbReference>
<proteinExistence type="inferred from homology"/>
<evidence type="ECO:0000256" key="3">
    <source>
        <dbReference type="ARBA" id="ARBA00023159"/>
    </source>
</evidence>
<dbReference type="Proteomes" id="UP001610706">
    <property type="component" value="Unassembled WGS sequence"/>
</dbReference>
<keyword evidence="4 5" id="KW-0804">Transcription</keyword>
<dbReference type="NCBIfam" id="NF008217">
    <property type="entry name" value="PRK10984.1"/>
    <property type="match status" value="1"/>
</dbReference>
<dbReference type="InterPro" id="IPR009986">
    <property type="entry name" value="Tscrpt_reg_Crl"/>
</dbReference>
<accession>A0ABW7P1Y7</accession>
<dbReference type="HAMAP" id="MF_01178">
    <property type="entry name" value="Crl"/>
    <property type="match status" value="1"/>
</dbReference>
<dbReference type="Gene3D" id="3.30.310.230">
    <property type="entry name" value="Sigma factor-binding protein Crl monomer"/>
    <property type="match status" value="1"/>
</dbReference>
<comment type="subcellular location">
    <subcellularLocation>
        <location evidence="5">Cytoplasm</location>
    </subcellularLocation>
</comment>
<dbReference type="EMBL" id="JBGFTR010000012">
    <property type="protein sequence ID" value="MFH7565493.1"/>
    <property type="molecule type" value="Genomic_DNA"/>
</dbReference>
<name>A0ABW7P1Y7_9GAMM</name>
<gene>
    <name evidence="5 6" type="primary">crl</name>
    <name evidence="6" type="ORF">AB9R89_09175</name>
</gene>
<organism evidence="6 7">
    <name type="scientific">Oceanimonas smirnovii</name>
    <dbReference type="NCBI Taxonomy" id="264574"/>
    <lineage>
        <taxon>Bacteria</taxon>
        <taxon>Pseudomonadati</taxon>
        <taxon>Pseudomonadota</taxon>
        <taxon>Gammaproteobacteria</taxon>
        <taxon>Aeromonadales</taxon>
        <taxon>Aeromonadaceae</taxon>
        <taxon>Oceanimonas</taxon>
    </lineage>
</organism>
<comment type="similarity">
    <text evidence="5">Belongs to the Crl family.</text>
</comment>
<comment type="function">
    <text evidence="5">Binds to the sigma-S subunit of RNA polymerase, activating expression of sigma-S-regulated genes. Stimulates RNA polymerase holoenzyme formation and may bind to several other sigma factors, such as sigma-70 and sigma-32.</text>
</comment>
<evidence type="ECO:0000256" key="4">
    <source>
        <dbReference type="ARBA" id="ARBA00023163"/>
    </source>
</evidence>
<sequence length="133" mass="15118">MSTETVSHGKLLRLFAAIGPYLRSEQSSQDGYFFDCLAVCVSAKAEPEKREFWGWWLKLVPKSDQSFEFHYRLGHFGGEGGEWQERDIPRKHEEEVARTLRDFYDKLAACLDELSLSAGPAPELGDKHLLSPA</sequence>
<dbReference type="Pfam" id="PF07417">
    <property type="entry name" value="Crl"/>
    <property type="match status" value="1"/>
</dbReference>
<protein>
    <recommendedName>
        <fullName evidence="5">Sigma factor-binding protein Crl</fullName>
    </recommendedName>
</protein>
<dbReference type="RefSeq" id="WP_317075150.1">
    <property type="nucleotide sequence ID" value="NZ_CP166302.1"/>
</dbReference>
<evidence type="ECO:0000256" key="5">
    <source>
        <dbReference type="HAMAP-Rule" id="MF_01178"/>
    </source>
</evidence>
<reference evidence="6 7" key="1">
    <citation type="submission" date="2024-08" db="EMBL/GenBank/DDBJ databases">
        <title>Oceanimonas smirnovii Genome sequencing and assembly.</title>
        <authorList>
            <person name="Tang B."/>
        </authorList>
    </citation>
    <scope>NUCLEOTIDE SEQUENCE [LARGE SCALE GENOMIC DNA]</scope>
    <source>
        <strain evidence="6 7">OS2020-119</strain>
    </source>
</reference>
<feature type="region of interest" description="Essential for activity" evidence="5">
    <location>
        <begin position="99"/>
        <end position="122"/>
    </location>
</feature>
<keyword evidence="7" id="KW-1185">Reference proteome</keyword>
<evidence type="ECO:0000256" key="2">
    <source>
        <dbReference type="ARBA" id="ARBA00023015"/>
    </source>
</evidence>
<evidence type="ECO:0000256" key="1">
    <source>
        <dbReference type="ARBA" id="ARBA00022490"/>
    </source>
</evidence>
<evidence type="ECO:0000313" key="6">
    <source>
        <dbReference type="EMBL" id="MFH7565493.1"/>
    </source>
</evidence>
<keyword evidence="1 5" id="KW-0963">Cytoplasm</keyword>
<evidence type="ECO:0000313" key="7">
    <source>
        <dbReference type="Proteomes" id="UP001610706"/>
    </source>
</evidence>
<comment type="caution">
    <text evidence="6">The sequence shown here is derived from an EMBL/GenBank/DDBJ whole genome shotgun (WGS) entry which is preliminary data.</text>
</comment>
<keyword evidence="3 5" id="KW-0010">Activator</keyword>